<name>A0ABP9J6E2_9ACTN</name>
<evidence type="ECO:0000313" key="5">
    <source>
        <dbReference type="Proteomes" id="UP001501759"/>
    </source>
</evidence>
<dbReference type="RefSeq" id="WP_345653789.1">
    <property type="nucleotide sequence ID" value="NZ_BAABKB010000021.1"/>
</dbReference>
<dbReference type="InterPro" id="IPR036457">
    <property type="entry name" value="PPM-type-like_dom_sf"/>
</dbReference>
<feature type="domain" description="PPM-type phosphatase" evidence="3">
    <location>
        <begin position="472"/>
        <end position="692"/>
    </location>
</feature>
<evidence type="ECO:0000313" key="4">
    <source>
        <dbReference type="EMBL" id="GAA5020873.1"/>
    </source>
</evidence>
<feature type="compositionally biased region" description="Low complexity" evidence="2">
    <location>
        <begin position="697"/>
        <end position="708"/>
    </location>
</feature>
<reference evidence="5" key="1">
    <citation type="journal article" date="2019" name="Int. J. Syst. Evol. Microbiol.">
        <title>The Global Catalogue of Microorganisms (GCM) 10K type strain sequencing project: providing services to taxonomists for standard genome sequencing and annotation.</title>
        <authorList>
            <consortium name="The Broad Institute Genomics Platform"/>
            <consortium name="The Broad Institute Genome Sequencing Center for Infectious Disease"/>
            <person name="Wu L."/>
            <person name="Ma J."/>
        </authorList>
    </citation>
    <scope>NUCLEOTIDE SEQUENCE [LARGE SCALE GENOMIC DNA]</scope>
    <source>
        <strain evidence="5">JCM 18409</strain>
    </source>
</reference>
<dbReference type="PANTHER" id="PTHR43156:SF2">
    <property type="entry name" value="STAGE II SPORULATION PROTEIN E"/>
    <property type="match status" value="1"/>
</dbReference>
<gene>
    <name evidence="4" type="ORF">GCM10023335_51110</name>
</gene>
<evidence type="ECO:0000256" key="1">
    <source>
        <dbReference type="ARBA" id="ARBA00022801"/>
    </source>
</evidence>
<dbReference type="SUPFAM" id="SSF55781">
    <property type="entry name" value="GAF domain-like"/>
    <property type="match status" value="2"/>
</dbReference>
<dbReference type="Pfam" id="PF13185">
    <property type="entry name" value="GAF_2"/>
    <property type="match status" value="1"/>
</dbReference>
<dbReference type="Pfam" id="PF07228">
    <property type="entry name" value="SpoIIE"/>
    <property type="match status" value="1"/>
</dbReference>
<protein>
    <recommendedName>
        <fullName evidence="3">PPM-type phosphatase domain-containing protein</fullName>
    </recommendedName>
</protein>
<dbReference type="Proteomes" id="UP001501759">
    <property type="component" value="Unassembled WGS sequence"/>
</dbReference>
<proteinExistence type="predicted"/>
<dbReference type="PANTHER" id="PTHR43156">
    <property type="entry name" value="STAGE II SPORULATION PROTEIN E-RELATED"/>
    <property type="match status" value="1"/>
</dbReference>
<dbReference type="InterPro" id="IPR052016">
    <property type="entry name" value="Bact_Sigma-Reg"/>
</dbReference>
<comment type="caution">
    <text evidence="4">The sequence shown here is derived from an EMBL/GenBank/DDBJ whole genome shotgun (WGS) entry which is preliminary data.</text>
</comment>
<evidence type="ECO:0000256" key="2">
    <source>
        <dbReference type="SAM" id="MobiDB-lite"/>
    </source>
</evidence>
<organism evidence="4 5">
    <name type="scientific">Streptomyces siamensis</name>
    <dbReference type="NCBI Taxonomy" id="1274986"/>
    <lineage>
        <taxon>Bacteria</taxon>
        <taxon>Bacillati</taxon>
        <taxon>Actinomycetota</taxon>
        <taxon>Actinomycetes</taxon>
        <taxon>Kitasatosporales</taxon>
        <taxon>Streptomycetaceae</taxon>
        <taxon>Streptomyces</taxon>
    </lineage>
</organism>
<dbReference type="Gene3D" id="3.60.40.10">
    <property type="entry name" value="PPM-type phosphatase domain"/>
    <property type="match status" value="1"/>
</dbReference>
<dbReference type="SMART" id="SM00331">
    <property type="entry name" value="PP2C_SIG"/>
    <property type="match status" value="1"/>
</dbReference>
<sequence length="730" mass="77721">MTIPSDALDRVRAALRQVCSPWEMSAALAGSCAWLGVVGWALMLAQDDGAHLFPCGISGLPSVWEPPLRPLARSGSWPICLAALGHVWTGHGVERPYPLPEADAPAAAAALPLRKSIGALVVLRPGPTPFTHPEQTFLSAVADEVAAVLADLPSRGQPDVLPQLREVERGAFTLDLTGQDITCDRVFAAIHGLPGPGRHPLSAALAALPQADLPQAERLLQQLQQEPGTYEVIYRVVGLDGLHVMQARCSRSAEVLDRVVLTGHVTDITRDADNAAWREERMHRQIRSAEQMRALAAACASAGSTSELAAATCDVLAVFGADAIVLAEAADQHLNLLTSHGQQPHHLEMLRTVELSASAPLTDALREHRAVFIASHDELVSAYPHYADVSRRLDRQAWAALPIPLSAPDARPAACLLSFTRPHAFTPEDHALLIAAAGLLGRALDRCRAWDTEHARAVELQKGLLPTALPHLTGIELAASYLPAAAGAHAGGDWYDAYTTSSGRLLLGIGDIEGHDTQAASLMGRLRTAIRAYAALTEDPAELLHHTNRLLTEDNDNDPERARTATCCLILLDPATGDLRCASAGHPSPLLHSPSSGSRELITGVGLPLGIFAEGTYRSTPHRLPENTQLLLHTDGLTDRPGTDPAEAHDRLDEALEQAASLPAEAALRHITSHCLAGARPVDDCGALLVRRHDNSRAYSRSSPSRSGAADRPRGAGPAPYGARGTGRIR</sequence>
<keyword evidence="5" id="KW-1185">Reference proteome</keyword>
<accession>A0ABP9J6E2</accession>
<keyword evidence="1" id="KW-0378">Hydrolase</keyword>
<dbReference type="InterPro" id="IPR003018">
    <property type="entry name" value="GAF"/>
</dbReference>
<dbReference type="InterPro" id="IPR029016">
    <property type="entry name" value="GAF-like_dom_sf"/>
</dbReference>
<dbReference type="SUPFAM" id="SSF81606">
    <property type="entry name" value="PP2C-like"/>
    <property type="match status" value="1"/>
</dbReference>
<dbReference type="Gene3D" id="3.30.450.40">
    <property type="match status" value="1"/>
</dbReference>
<evidence type="ECO:0000259" key="3">
    <source>
        <dbReference type="SMART" id="SM00331"/>
    </source>
</evidence>
<dbReference type="InterPro" id="IPR001932">
    <property type="entry name" value="PPM-type_phosphatase-like_dom"/>
</dbReference>
<dbReference type="EMBL" id="BAABKB010000021">
    <property type="protein sequence ID" value="GAA5020873.1"/>
    <property type="molecule type" value="Genomic_DNA"/>
</dbReference>
<feature type="region of interest" description="Disordered" evidence="2">
    <location>
        <begin position="695"/>
        <end position="730"/>
    </location>
</feature>
<feature type="compositionally biased region" description="Low complexity" evidence="2">
    <location>
        <begin position="715"/>
        <end position="730"/>
    </location>
</feature>